<dbReference type="InterPro" id="IPR018247">
    <property type="entry name" value="EF_Hand_1_Ca_BS"/>
</dbReference>
<dbReference type="GO" id="GO:0060285">
    <property type="term" value="P:cilium-dependent cell motility"/>
    <property type="evidence" value="ECO:0007669"/>
    <property type="project" value="TreeGrafter"/>
</dbReference>
<dbReference type="AlphaFoldDB" id="A0A813I929"/>
<dbReference type="CDD" id="cd00051">
    <property type="entry name" value="EFh"/>
    <property type="match status" value="1"/>
</dbReference>
<evidence type="ECO:0000313" key="11">
    <source>
        <dbReference type="EMBL" id="CAE8648852.1"/>
    </source>
</evidence>
<dbReference type="PANTHER" id="PTHR12086">
    <property type="entry name" value="EF-HAND DOMAIN C-TERMINAL CONTAINING PROTEIN"/>
    <property type="match status" value="1"/>
</dbReference>
<feature type="domain" description="DM10" evidence="10">
    <location>
        <begin position="97"/>
        <end position="201"/>
    </location>
</feature>
<dbReference type="Proteomes" id="UP000626109">
    <property type="component" value="Unassembled WGS sequence"/>
</dbReference>
<proteinExistence type="predicted"/>
<dbReference type="Pfam" id="PF13499">
    <property type="entry name" value="EF-hand_7"/>
    <property type="match status" value="1"/>
</dbReference>
<protein>
    <recommendedName>
        <fullName evidence="13">Calmodulin</fullName>
    </recommendedName>
</protein>
<organism evidence="11 12">
    <name type="scientific">Polarella glacialis</name>
    <name type="common">Dinoflagellate</name>
    <dbReference type="NCBI Taxonomy" id="89957"/>
    <lineage>
        <taxon>Eukaryota</taxon>
        <taxon>Sar</taxon>
        <taxon>Alveolata</taxon>
        <taxon>Dinophyceae</taxon>
        <taxon>Suessiales</taxon>
        <taxon>Suessiaceae</taxon>
        <taxon>Polarella</taxon>
    </lineage>
</organism>
<dbReference type="GO" id="GO:0000281">
    <property type="term" value="P:mitotic cytokinesis"/>
    <property type="evidence" value="ECO:0007669"/>
    <property type="project" value="TreeGrafter"/>
</dbReference>
<evidence type="ECO:0000259" key="10">
    <source>
        <dbReference type="PROSITE" id="PS51336"/>
    </source>
</evidence>
<feature type="domain" description="EF-hand" evidence="9">
    <location>
        <begin position="584"/>
        <end position="619"/>
    </location>
</feature>
<keyword evidence="7" id="KW-0206">Cytoskeleton</keyword>
<evidence type="ECO:0000313" key="12">
    <source>
        <dbReference type="Proteomes" id="UP000626109"/>
    </source>
</evidence>
<dbReference type="InterPro" id="IPR011992">
    <property type="entry name" value="EF-hand-dom_pair"/>
</dbReference>
<dbReference type="GO" id="GO:0043014">
    <property type="term" value="F:alpha-tubulin binding"/>
    <property type="evidence" value="ECO:0007669"/>
    <property type="project" value="TreeGrafter"/>
</dbReference>
<dbReference type="SUPFAM" id="SSF47473">
    <property type="entry name" value="EF-hand"/>
    <property type="match status" value="1"/>
</dbReference>
<evidence type="ECO:0000256" key="2">
    <source>
        <dbReference type="ARBA" id="ARBA00022490"/>
    </source>
</evidence>
<evidence type="ECO:0000259" key="9">
    <source>
        <dbReference type="PROSITE" id="PS50222"/>
    </source>
</evidence>
<feature type="domain" description="DM10" evidence="10">
    <location>
        <begin position="428"/>
        <end position="528"/>
    </location>
</feature>
<dbReference type="Gene3D" id="1.10.238.10">
    <property type="entry name" value="EF-hand"/>
    <property type="match status" value="1"/>
</dbReference>
<evidence type="ECO:0000256" key="5">
    <source>
        <dbReference type="ARBA" id="ARBA00022846"/>
    </source>
</evidence>
<dbReference type="PROSITE" id="PS51336">
    <property type="entry name" value="DM10"/>
    <property type="match status" value="3"/>
</dbReference>
<dbReference type="SMART" id="SM00676">
    <property type="entry name" value="DM10"/>
    <property type="match status" value="3"/>
</dbReference>
<keyword evidence="3" id="KW-0677">Repeat</keyword>
<keyword evidence="2" id="KW-0963">Cytoplasm</keyword>
<feature type="domain" description="DM10" evidence="10">
    <location>
        <begin position="257"/>
        <end position="371"/>
    </location>
</feature>
<dbReference type="InterPro" id="IPR006602">
    <property type="entry name" value="DM10_dom"/>
</dbReference>
<dbReference type="PROSITE" id="PS50222">
    <property type="entry name" value="EF_HAND_2"/>
    <property type="match status" value="2"/>
</dbReference>
<dbReference type="GO" id="GO:0005509">
    <property type="term" value="F:calcium ion binding"/>
    <property type="evidence" value="ECO:0007669"/>
    <property type="project" value="InterPro"/>
</dbReference>
<keyword evidence="5" id="KW-0282">Flagellum</keyword>
<evidence type="ECO:0000256" key="7">
    <source>
        <dbReference type="ARBA" id="ARBA00023212"/>
    </source>
</evidence>
<dbReference type="GO" id="GO:0007052">
    <property type="term" value="P:mitotic spindle organization"/>
    <property type="evidence" value="ECO:0007669"/>
    <property type="project" value="TreeGrafter"/>
</dbReference>
<accession>A0A813I929</accession>
<dbReference type="PANTHER" id="PTHR12086:SF9">
    <property type="entry name" value="EF-HAND DOMAIN-CONTAINING PROTEIN 1"/>
    <property type="match status" value="1"/>
</dbReference>
<dbReference type="Pfam" id="PF06565">
    <property type="entry name" value="DM10_dom"/>
    <property type="match status" value="3"/>
</dbReference>
<keyword evidence="4" id="KW-0106">Calcium</keyword>
<dbReference type="GO" id="GO:0005930">
    <property type="term" value="C:axoneme"/>
    <property type="evidence" value="ECO:0007669"/>
    <property type="project" value="TreeGrafter"/>
</dbReference>
<evidence type="ECO:0008006" key="13">
    <source>
        <dbReference type="Google" id="ProtNLM"/>
    </source>
</evidence>
<name>A0A813I929_POLGL</name>
<dbReference type="InterPro" id="IPR002048">
    <property type="entry name" value="EF_hand_dom"/>
</dbReference>
<evidence type="ECO:0000256" key="6">
    <source>
        <dbReference type="ARBA" id="ARBA00023069"/>
    </source>
</evidence>
<evidence type="ECO:0000256" key="3">
    <source>
        <dbReference type="ARBA" id="ARBA00022737"/>
    </source>
</evidence>
<dbReference type="PROSITE" id="PS00018">
    <property type="entry name" value="EF_HAND_1"/>
    <property type="match status" value="1"/>
</dbReference>
<feature type="domain" description="EF-hand" evidence="9">
    <location>
        <begin position="548"/>
        <end position="583"/>
    </location>
</feature>
<reference evidence="11" key="1">
    <citation type="submission" date="2021-02" db="EMBL/GenBank/DDBJ databases">
        <authorList>
            <person name="Dougan E. K."/>
            <person name="Rhodes N."/>
            <person name="Thang M."/>
            <person name="Chan C."/>
        </authorList>
    </citation>
    <scope>NUCLEOTIDE SEQUENCE</scope>
</reference>
<dbReference type="FunFam" id="2.30.29.170:FF:000004">
    <property type="entry name" value="EF-hand domain containing 2"/>
    <property type="match status" value="1"/>
</dbReference>
<dbReference type="InterPro" id="IPR040193">
    <property type="entry name" value="EFHC1/EFHC2/EFHB"/>
</dbReference>
<evidence type="ECO:0000256" key="1">
    <source>
        <dbReference type="ARBA" id="ARBA00004611"/>
    </source>
</evidence>
<sequence>MMSTQGLDLSSIPNLPGYGIKHKKGNYARSVCFELVNGVRIEQAEGTTFEKPKFVKVPIQSGGRRTGSMGQSTTQEDYTAPLGDLLYTTAPAWDVLDRHVLRFYGHFQEAVVEANLENFRTRHCCVMYYLEDDTCHITERKQENSGMPQGQLIRRHRFPGPSDGYLGWQDLRIGDELHIYGRVISITECDDWTRQYYEEADMRQEGAIPPDQDDFELSQVKIAGAPKQPRTYEKVYHEVKIGGGHINKDMQQFMEWDRKVCRFYAVFDDLSMPQFERRPFEILFFLADDTVEIREKYPLNCGRDPFAIYFRRGPLKRGKAEVHGPLDRHRKKEDMVSLEDFAVGGTTELLGQRFYIYDADQFTRAYYADELESALEPAQDVRLPERTVPRPKTPPYTGYGSWEDSMGSVHHIMPKPPKPDFVKLFKYDGKILRFTAQLDNPKPEDADRVFILNYHLFDDTLSIHEPPQRNMGIMTGKFLEKGVHLNQITGKLFEVQDFMPGSIIKVYNRGFEIMEMDDYTQKFLTEGNVKKNFDLQAVVEKLREGMRQQFPLVRDIFRKFDADHDGVLTMVEFKLALQKWGFMVTDEEALIIMKHFDTRKDGQISYNEFCDALVDEDYTQEMMKTRPPLDEDPGNYEELARGKLQEREETEAVRTAVRAIGDQVYRHTQTFTRLMKEFAHMTHTDSVTCQQIVIALNSIGKDFSLQDVMRCVSYVLPEVDFQKVNYVIFLKAMVTSYHDLSGKR</sequence>
<keyword evidence="6" id="KW-0969">Cilium</keyword>
<dbReference type="SMART" id="SM00054">
    <property type="entry name" value="EFh"/>
    <property type="match status" value="2"/>
</dbReference>
<keyword evidence="8" id="KW-0966">Cell projection</keyword>
<comment type="subcellular location">
    <subcellularLocation>
        <location evidence="1">Cytoplasm</location>
        <location evidence="1">Cytoskeleton</location>
        <location evidence="1">Flagellum axoneme</location>
    </subcellularLocation>
</comment>
<dbReference type="EMBL" id="CAJNNW010007027">
    <property type="protein sequence ID" value="CAE8648852.1"/>
    <property type="molecule type" value="Genomic_DNA"/>
</dbReference>
<dbReference type="Gene3D" id="2.30.29.170">
    <property type="match status" value="3"/>
</dbReference>
<comment type="caution">
    <text evidence="11">The sequence shown here is derived from an EMBL/GenBank/DDBJ whole genome shotgun (WGS) entry which is preliminary data.</text>
</comment>
<evidence type="ECO:0000256" key="8">
    <source>
        <dbReference type="ARBA" id="ARBA00023273"/>
    </source>
</evidence>
<evidence type="ECO:0000256" key="4">
    <source>
        <dbReference type="ARBA" id="ARBA00022837"/>
    </source>
</evidence>
<gene>
    <name evidence="11" type="ORF">PGLA2088_LOCUS6930</name>
</gene>
<dbReference type="GO" id="GO:0072686">
    <property type="term" value="C:mitotic spindle"/>
    <property type="evidence" value="ECO:0007669"/>
    <property type="project" value="TreeGrafter"/>
</dbReference>